<evidence type="ECO:0000313" key="2">
    <source>
        <dbReference type="EMBL" id="OLQ14825.1"/>
    </source>
</evidence>
<evidence type="ECO:0000256" key="1">
    <source>
        <dbReference type="SAM" id="MobiDB-lite"/>
    </source>
</evidence>
<dbReference type="AlphaFoldDB" id="A0A1Q9F552"/>
<keyword evidence="3" id="KW-1185">Reference proteome</keyword>
<feature type="region of interest" description="Disordered" evidence="1">
    <location>
        <begin position="55"/>
        <end position="86"/>
    </location>
</feature>
<protein>
    <submittedName>
        <fullName evidence="2">Uncharacterized protein</fullName>
    </submittedName>
</protein>
<evidence type="ECO:0000313" key="3">
    <source>
        <dbReference type="Proteomes" id="UP000186817"/>
    </source>
</evidence>
<accession>A0A1Q9F552</accession>
<dbReference type="Proteomes" id="UP000186817">
    <property type="component" value="Unassembled WGS sequence"/>
</dbReference>
<reference evidence="2 3" key="1">
    <citation type="submission" date="2016-02" db="EMBL/GenBank/DDBJ databases">
        <title>Genome analysis of coral dinoflagellate symbionts highlights evolutionary adaptations to a symbiotic lifestyle.</title>
        <authorList>
            <person name="Aranda M."/>
            <person name="Li Y."/>
            <person name="Liew Y.J."/>
            <person name="Baumgarten S."/>
            <person name="Simakov O."/>
            <person name="Wilson M."/>
            <person name="Piel J."/>
            <person name="Ashoor H."/>
            <person name="Bougouffa S."/>
            <person name="Bajic V.B."/>
            <person name="Ryu T."/>
            <person name="Ravasi T."/>
            <person name="Bayer T."/>
            <person name="Micklem G."/>
            <person name="Kim H."/>
            <person name="Bhak J."/>
            <person name="Lajeunesse T.C."/>
            <person name="Voolstra C.R."/>
        </authorList>
    </citation>
    <scope>NUCLEOTIDE SEQUENCE [LARGE SCALE GENOMIC DNA]</scope>
    <source>
        <strain evidence="2 3">CCMP2467</strain>
    </source>
</reference>
<gene>
    <name evidence="2" type="ORF">AK812_SmicGene1004</name>
</gene>
<organism evidence="2 3">
    <name type="scientific">Symbiodinium microadriaticum</name>
    <name type="common">Dinoflagellate</name>
    <name type="synonym">Zooxanthella microadriatica</name>
    <dbReference type="NCBI Taxonomy" id="2951"/>
    <lineage>
        <taxon>Eukaryota</taxon>
        <taxon>Sar</taxon>
        <taxon>Alveolata</taxon>
        <taxon>Dinophyceae</taxon>
        <taxon>Suessiales</taxon>
        <taxon>Symbiodiniaceae</taxon>
        <taxon>Symbiodinium</taxon>
    </lineage>
</organism>
<proteinExistence type="predicted"/>
<name>A0A1Q9F552_SYMMI</name>
<sequence>MFSCLTQKVLTQKVGCPEILGDAMQKCKPMKHLPSLSRIGLICTWGPGTLLMQEPVKAAEKNPAEASAGEAEDAPAPAPKKQKSQLFKAPEAAEVVEIARTRNLYKSNLFRLQLEDQDWLVPDWTTAWSHKE</sequence>
<dbReference type="EMBL" id="LSRX01000010">
    <property type="protein sequence ID" value="OLQ14825.1"/>
    <property type="molecule type" value="Genomic_DNA"/>
</dbReference>
<comment type="caution">
    <text evidence="2">The sequence shown here is derived from an EMBL/GenBank/DDBJ whole genome shotgun (WGS) entry which is preliminary data.</text>
</comment>